<dbReference type="CDD" id="cd00174">
    <property type="entry name" value="SH3"/>
    <property type="match status" value="1"/>
</dbReference>
<dbReference type="Gene3D" id="2.30.30.40">
    <property type="entry name" value="SH3 Domains"/>
    <property type="match status" value="1"/>
</dbReference>
<dbReference type="InterPro" id="IPR036028">
    <property type="entry name" value="SH3-like_dom_sf"/>
</dbReference>
<evidence type="ECO:0000256" key="1">
    <source>
        <dbReference type="ARBA" id="ARBA00022443"/>
    </source>
</evidence>
<protein>
    <recommendedName>
        <fullName evidence="3">SH3 domain-containing protein</fullName>
    </recommendedName>
</protein>
<evidence type="ECO:0000259" key="3">
    <source>
        <dbReference type="PROSITE" id="PS50002"/>
    </source>
</evidence>
<dbReference type="InterPro" id="IPR001452">
    <property type="entry name" value="SH3_domain"/>
</dbReference>
<dbReference type="Pfam" id="PF00018">
    <property type="entry name" value="SH3_1"/>
    <property type="match status" value="1"/>
</dbReference>
<gene>
    <name evidence="4" type="ORF">PISMIDRAFT_110532</name>
</gene>
<dbReference type="SUPFAM" id="SSF50044">
    <property type="entry name" value="SH3-domain"/>
    <property type="match status" value="1"/>
</dbReference>
<evidence type="ECO:0000313" key="4">
    <source>
        <dbReference type="EMBL" id="KIK17885.1"/>
    </source>
</evidence>
<keyword evidence="5" id="KW-1185">Reference proteome</keyword>
<dbReference type="HOGENOM" id="CLU_186395_0_0_1"/>
<reference evidence="4 5" key="1">
    <citation type="submission" date="2014-04" db="EMBL/GenBank/DDBJ databases">
        <authorList>
            <consortium name="DOE Joint Genome Institute"/>
            <person name="Kuo A."/>
            <person name="Kohler A."/>
            <person name="Costa M.D."/>
            <person name="Nagy L.G."/>
            <person name="Floudas D."/>
            <person name="Copeland A."/>
            <person name="Barry K.W."/>
            <person name="Cichocki N."/>
            <person name="Veneault-Fourrey C."/>
            <person name="LaButti K."/>
            <person name="Lindquist E.A."/>
            <person name="Lipzen A."/>
            <person name="Lundell T."/>
            <person name="Morin E."/>
            <person name="Murat C."/>
            <person name="Sun H."/>
            <person name="Tunlid A."/>
            <person name="Henrissat B."/>
            <person name="Grigoriev I.V."/>
            <person name="Hibbett D.S."/>
            <person name="Martin F."/>
            <person name="Nordberg H.P."/>
            <person name="Cantor M.N."/>
            <person name="Hua S.X."/>
        </authorList>
    </citation>
    <scope>NUCLEOTIDE SEQUENCE [LARGE SCALE GENOMIC DNA]</scope>
    <source>
        <strain evidence="4 5">441</strain>
    </source>
</reference>
<dbReference type="OrthoDB" id="10255128at2759"/>
<evidence type="ECO:0000256" key="2">
    <source>
        <dbReference type="PROSITE-ProRule" id="PRU00192"/>
    </source>
</evidence>
<sequence>VQATAVYSCEGSSPDKLSFAEDDVLTIVNRLESDWGRAEWDGVVCAMPAV</sequence>
<dbReference type="PROSITE" id="PS50002">
    <property type="entry name" value="SH3"/>
    <property type="match status" value="1"/>
</dbReference>
<dbReference type="EMBL" id="KN833817">
    <property type="protein sequence ID" value="KIK17885.1"/>
    <property type="molecule type" value="Genomic_DNA"/>
</dbReference>
<name>A0A0C9XZD6_9AGAM</name>
<accession>A0A0C9XZD6</accession>
<reference evidence="5" key="2">
    <citation type="submission" date="2015-01" db="EMBL/GenBank/DDBJ databases">
        <title>Evolutionary Origins and Diversification of the Mycorrhizal Mutualists.</title>
        <authorList>
            <consortium name="DOE Joint Genome Institute"/>
            <consortium name="Mycorrhizal Genomics Consortium"/>
            <person name="Kohler A."/>
            <person name="Kuo A."/>
            <person name="Nagy L.G."/>
            <person name="Floudas D."/>
            <person name="Copeland A."/>
            <person name="Barry K.W."/>
            <person name="Cichocki N."/>
            <person name="Veneault-Fourrey C."/>
            <person name="LaButti K."/>
            <person name="Lindquist E.A."/>
            <person name="Lipzen A."/>
            <person name="Lundell T."/>
            <person name="Morin E."/>
            <person name="Murat C."/>
            <person name="Riley R."/>
            <person name="Ohm R."/>
            <person name="Sun H."/>
            <person name="Tunlid A."/>
            <person name="Henrissat B."/>
            <person name="Grigoriev I.V."/>
            <person name="Hibbett D.S."/>
            <person name="Martin F."/>
        </authorList>
    </citation>
    <scope>NUCLEOTIDE SEQUENCE [LARGE SCALE GENOMIC DNA]</scope>
    <source>
        <strain evidence="5">441</strain>
    </source>
</reference>
<keyword evidence="1 2" id="KW-0728">SH3 domain</keyword>
<proteinExistence type="predicted"/>
<organism evidence="4 5">
    <name type="scientific">Pisolithus microcarpus 441</name>
    <dbReference type="NCBI Taxonomy" id="765257"/>
    <lineage>
        <taxon>Eukaryota</taxon>
        <taxon>Fungi</taxon>
        <taxon>Dikarya</taxon>
        <taxon>Basidiomycota</taxon>
        <taxon>Agaricomycotina</taxon>
        <taxon>Agaricomycetes</taxon>
        <taxon>Agaricomycetidae</taxon>
        <taxon>Boletales</taxon>
        <taxon>Sclerodermatineae</taxon>
        <taxon>Pisolithaceae</taxon>
        <taxon>Pisolithus</taxon>
    </lineage>
</organism>
<evidence type="ECO:0000313" key="5">
    <source>
        <dbReference type="Proteomes" id="UP000054018"/>
    </source>
</evidence>
<feature type="non-terminal residue" evidence="4">
    <location>
        <position position="1"/>
    </location>
</feature>
<feature type="domain" description="SH3" evidence="3">
    <location>
        <begin position="1"/>
        <end position="50"/>
    </location>
</feature>
<dbReference type="Proteomes" id="UP000054018">
    <property type="component" value="Unassembled WGS sequence"/>
</dbReference>
<dbReference type="AlphaFoldDB" id="A0A0C9XZD6"/>